<gene>
    <name evidence="9" type="ORF">DFP98_12929</name>
</gene>
<evidence type="ECO:0000256" key="7">
    <source>
        <dbReference type="ARBA" id="ARBA00023136"/>
    </source>
</evidence>
<dbReference type="Proteomes" id="UP000256977">
    <property type="component" value="Unassembled WGS sequence"/>
</dbReference>
<proteinExistence type="inferred from homology"/>
<dbReference type="OrthoDB" id="9811721at2"/>
<dbReference type="CDD" id="cd06550">
    <property type="entry name" value="TM_ABC_iron-siderophores_like"/>
    <property type="match status" value="1"/>
</dbReference>
<feature type="transmembrane region" description="Helical" evidence="8">
    <location>
        <begin position="285"/>
        <end position="307"/>
    </location>
</feature>
<dbReference type="FunFam" id="1.10.3470.10:FF:000001">
    <property type="entry name" value="Vitamin B12 ABC transporter permease BtuC"/>
    <property type="match status" value="1"/>
</dbReference>
<dbReference type="InterPro" id="IPR000522">
    <property type="entry name" value="ABC_transptr_permease_BtuC"/>
</dbReference>
<dbReference type="GO" id="GO:0022857">
    <property type="term" value="F:transmembrane transporter activity"/>
    <property type="evidence" value="ECO:0007669"/>
    <property type="project" value="InterPro"/>
</dbReference>
<keyword evidence="5 8" id="KW-0812">Transmembrane</keyword>
<keyword evidence="10" id="KW-1185">Reference proteome</keyword>
<evidence type="ECO:0000256" key="8">
    <source>
        <dbReference type="SAM" id="Phobius"/>
    </source>
</evidence>
<evidence type="ECO:0000256" key="6">
    <source>
        <dbReference type="ARBA" id="ARBA00022989"/>
    </source>
</evidence>
<dbReference type="GO" id="GO:0005886">
    <property type="term" value="C:plasma membrane"/>
    <property type="evidence" value="ECO:0007669"/>
    <property type="project" value="UniProtKB-SubCell"/>
</dbReference>
<dbReference type="AlphaFoldDB" id="A0A3D9IHK6"/>
<evidence type="ECO:0000256" key="5">
    <source>
        <dbReference type="ARBA" id="ARBA00022692"/>
    </source>
</evidence>
<comment type="caution">
    <text evidence="9">The sequence shown here is derived from an EMBL/GenBank/DDBJ whole genome shotgun (WGS) entry which is preliminary data.</text>
</comment>
<dbReference type="Pfam" id="PF01032">
    <property type="entry name" value="FecCD"/>
    <property type="match status" value="1"/>
</dbReference>
<evidence type="ECO:0000256" key="1">
    <source>
        <dbReference type="ARBA" id="ARBA00004651"/>
    </source>
</evidence>
<dbReference type="InterPro" id="IPR037294">
    <property type="entry name" value="ABC_BtuC-like"/>
</dbReference>
<keyword evidence="3" id="KW-0813">Transport</keyword>
<feature type="transmembrane region" description="Helical" evidence="8">
    <location>
        <begin position="124"/>
        <end position="143"/>
    </location>
</feature>
<feature type="transmembrane region" description="Helical" evidence="8">
    <location>
        <begin position="196"/>
        <end position="217"/>
    </location>
</feature>
<dbReference type="Gene3D" id="1.10.3470.10">
    <property type="entry name" value="ABC transporter involved in vitamin B12 uptake, BtuC"/>
    <property type="match status" value="1"/>
</dbReference>
<reference evidence="9 10" key="1">
    <citation type="submission" date="2018-07" db="EMBL/GenBank/DDBJ databases">
        <title>Genomic Encyclopedia of Type Strains, Phase III (KMG-III): the genomes of soil and plant-associated and newly described type strains.</title>
        <authorList>
            <person name="Whitman W."/>
        </authorList>
    </citation>
    <scope>NUCLEOTIDE SEQUENCE [LARGE SCALE GENOMIC DNA]</scope>
    <source>
        <strain evidence="9 10">CECT 7287</strain>
    </source>
</reference>
<evidence type="ECO:0000256" key="3">
    <source>
        <dbReference type="ARBA" id="ARBA00022448"/>
    </source>
</evidence>
<protein>
    <submittedName>
        <fullName evidence="9">Iron complex transport system permease protein</fullName>
    </submittedName>
</protein>
<evidence type="ECO:0000256" key="4">
    <source>
        <dbReference type="ARBA" id="ARBA00022475"/>
    </source>
</evidence>
<evidence type="ECO:0000313" key="10">
    <source>
        <dbReference type="Proteomes" id="UP000256977"/>
    </source>
</evidence>
<dbReference type="PANTHER" id="PTHR30472">
    <property type="entry name" value="FERRIC ENTEROBACTIN TRANSPORT SYSTEM PERMEASE PROTEIN"/>
    <property type="match status" value="1"/>
</dbReference>
<keyword evidence="4" id="KW-1003">Cell membrane</keyword>
<sequence>MTEQGLSRFSYKLAGLLAGAVLLAFGFVANIRWGFTSVSWSDTIAALFHYDETSMNQVIVKLTRLPRALIAAAVGASLAVAGVIMQAITRNPLASPSILGINSGAALGVVLGVTALAIQSQSTLVWFAFGGAAIAAATVYALSALGYEGMTPMRIVLAGAAMSALFMSATQGLLVRNQSSLQDVLFWLAGSIAGRPLELLVTVIPYMAVSWLGAWLLSRHLNVLAAGEETAVGVGMRTSLVKFAGGLCIVLLAGSSVAVAGPIGFIGIVIPHVARYLAGLDHRWLIPYSAVLGATLLLLADLAARFVIPPQELPVGVMTAAVGTPFFIYIARRGKVKA</sequence>
<evidence type="ECO:0000256" key="2">
    <source>
        <dbReference type="ARBA" id="ARBA00007935"/>
    </source>
</evidence>
<dbReference type="PANTHER" id="PTHR30472:SF65">
    <property type="entry name" value="SIDEROPHORE TRANSPORT SYSTEM PERMEASE PROTEIN YFIZ-RELATED"/>
    <property type="match status" value="1"/>
</dbReference>
<dbReference type="RefSeq" id="WP_116064061.1">
    <property type="nucleotide sequence ID" value="NZ_QRDZ01000029.1"/>
</dbReference>
<feature type="transmembrane region" description="Helical" evidence="8">
    <location>
        <begin position="243"/>
        <end position="273"/>
    </location>
</feature>
<feature type="transmembrane region" description="Helical" evidence="8">
    <location>
        <begin position="155"/>
        <end position="175"/>
    </location>
</feature>
<dbReference type="SUPFAM" id="SSF81345">
    <property type="entry name" value="ABC transporter involved in vitamin B12 uptake, BtuC"/>
    <property type="match status" value="1"/>
</dbReference>
<feature type="transmembrane region" description="Helical" evidence="8">
    <location>
        <begin position="13"/>
        <end position="31"/>
    </location>
</feature>
<name>A0A3D9IHK6_9BACL</name>
<comment type="subcellular location">
    <subcellularLocation>
        <location evidence="1">Cell membrane</location>
        <topology evidence="1">Multi-pass membrane protein</topology>
    </subcellularLocation>
</comment>
<accession>A0A3D9IHK6</accession>
<keyword evidence="7 8" id="KW-0472">Membrane</keyword>
<dbReference type="EMBL" id="QRDZ01000029">
    <property type="protein sequence ID" value="RED60616.1"/>
    <property type="molecule type" value="Genomic_DNA"/>
</dbReference>
<organism evidence="9 10">
    <name type="scientific">Cohnella phaseoli</name>
    <dbReference type="NCBI Taxonomy" id="456490"/>
    <lineage>
        <taxon>Bacteria</taxon>
        <taxon>Bacillati</taxon>
        <taxon>Bacillota</taxon>
        <taxon>Bacilli</taxon>
        <taxon>Bacillales</taxon>
        <taxon>Paenibacillaceae</taxon>
        <taxon>Cohnella</taxon>
    </lineage>
</organism>
<evidence type="ECO:0000313" key="9">
    <source>
        <dbReference type="EMBL" id="RED60616.1"/>
    </source>
</evidence>
<feature type="transmembrane region" description="Helical" evidence="8">
    <location>
        <begin position="94"/>
        <end position="117"/>
    </location>
</feature>
<keyword evidence="6 8" id="KW-1133">Transmembrane helix</keyword>
<feature type="transmembrane region" description="Helical" evidence="8">
    <location>
        <begin position="68"/>
        <end position="88"/>
    </location>
</feature>
<feature type="transmembrane region" description="Helical" evidence="8">
    <location>
        <begin position="313"/>
        <end position="331"/>
    </location>
</feature>
<comment type="similarity">
    <text evidence="2">Belongs to the binding-protein-dependent transport system permease family. FecCD subfamily.</text>
</comment>
<dbReference type="GO" id="GO:0033214">
    <property type="term" value="P:siderophore-iron import into cell"/>
    <property type="evidence" value="ECO:0007669"/>
    <property type="project" value="TreeGrafter"/>
</dbReference>